<accession>A0ABU5J027</accession>
<gene>
    <name evidence="9" type="ORF">SM124_13610</name>
</gene>
<organism evidence="9 10">
    <name type="scientific">Robertmurraya mangrovi</name>
    <dbReference type="NCBI Taxonomy" id="3098077"/>
    <lineage>
        <taxon>Bacteria</taxon>
        <taxon>Bacillati</taxon>
        <taxon>Bacillota</taxon>
        <taxon>Bacilli</taxon>
        <taxon>Bacillales</taxon>
        <taxon>Bacillaceae</taxon>
        <taxon>Robertmurraya</taxon>
    </lineage>
</organism>
<dbReference type="Gene3D" id="3.40.640.10">
    <property type="entry name" value="Type I PLP-dependent aspartate aminotransferase-like (Major domain)"/>
    <property type="match status" value="1"/>
</dbReference>
<reference evidence="9 10" key="1">
    <citation type="submission" date="2023-11" db="EMBL/GenBank/DDBJ databases">
        <title>Bacillus jintuensis, isolated from a mudflat on the Beibu Gulf coast.</title>
        <authorList>
            <person name="Li M."/>
        </authorList>
    </citation>
    <scope>NUCLEOTIDE SEQUENCE [LARGE SCALE GENOMIC DNA]</scope>
    <source>
        <strain evidence="9 10">31A1R</strain>
    </source>
</reference>
<dbReference type="PANTHER" id="PTHR46577">
    <property type="entry name" value="HTH-TYPE TRANSCRIPTIONAL REGULATORY PROTEIN GABR"/>
    <property type="match status" value="1"/>
</dbReference>
<protein>
    <submittedName>
        <fullName evidence="9">PLP-dependent aminotransferase family protein</fullName>
    </submittedName>
</protein>
<evidence type="ECO:0000313" key="10">
    <source>
        <dbReference type="Proteomes" id="UP001290455"/>
    </source>
</evidence>
<dbReference type="PROSITE" id="PS50949">
    <property type="entry name" value="HTH_GNTR"/>
    <property type="match status" value="1"/>
</dbReference>
<dbReference type="Pfam" id="PF00392">
    <property type="entry name" value="GntR"/>
    <property type="match status" value="1"/>
</dbReference>
<dbReference type="InterPro" id="IPR036388">
    <property type="entry name" value="WH-like_DNA-bd_sf"/>
</dbReference>
<dbReference type="SUPFAM" id="SSF53383">
    <property type="entry name" value="PLP-dependent transferases"/>
    <property type="match status" value="1"/>
</dbReference>
<evidence type="ECO:0000256" key="4">
    <source>
        <dbReference type="ARBA" id="ARBA00022898"/>
    </source>
</evidence>
<evidence type="ECO:0000259" key="8">
    <source>
        <dbReference type="PROSITE" id="PS50949"/>
    </source>
</evidence>
<evidence type="ECO:0000313" key="9">
    <source>
        <dbReference type="EMBL" id="MDZ5472764.1"/>
    </source>
</evidence>
<keyword evidence="4" id="KW-0663">Pyridoxal phosphate</keyword>
<dbReference type="CDD" id="cd07377">
    <property type="entry name" value="WHTH_GntR"/>
    <property type="match status" value="1"/>
</dbReference>
<keyword evidence="7" id="KW-0804">Transcription</keyword>
<dbReference type="Gene3D" id="1.10.10.10">
    <property type="entry name" value="Winged helix-like DNA-binding domain superfamily/Winged helix DNA-binding domain"/>
    <property type="match status" value="1"/>
</dbReference>
<evidence type="ECO:0000256" key="5">
    <source>
        <dbReference type="ARBA" id="ARBA00023015"/>
    </source>
</evidence>
<evidence type="ECO:0000256" key="2">
    <source>
        <dbReference type="ARBA" id="ARBA00005384"/>
    </source>
</evidence>
<dbReference type="EMBL" id="JAXOFX010000008">
    <property type="protein sequence ID" value="MDZ5472764.1"/>
    <property type="molecule type" value="Genomic_DNA"/>
</dbReference>
<feature type="domain" description="HTH gntR-type" evidence="8">
    <location>
        <begin position="13"/>
        <end position="81"/>
    </location>
</feature>
<dbReference type="InterPro" id="IPR051446">
    <property type="entry name" value="HTH_trans_reg/aminotransferase"/>
</dbReference>
<comment type="similarity">
    <text evidence="2">In the C-terminal section; belongs to the class-I pyridoxal-phosphate-dependent aminotransferase family.</text>
</comment>
<keyword evidence="3 9" id="KW-0032">Aminotransferase</keyword>
<dbReference type="InterPro" id="IPR015421">
    <property type="entry name" value="PyrdxlP-dep_Trfase_major"/>
</dbReference>
<dbReference type="InterPro" id="IPR000524">
    <property type="entry name" value="Tscrpt_reg_HTH_GntR"/>
</dbReference>
<keyword evidence="3 9" id="KW-0808">Transferase</keyword>
<evidence type="ECO:0000256" key="3">
    <source>
        <dbReference type="ARBA" id="ARBA00022576"/>
    </source>
</evidence>
<dbReference type="SUPFAM" id="SSF46785">
    <property type="entry name" value="Winged helix' DNA-binding domain"/>
    <property type="match status" value="1"/>
</dbReference>
<evidence type="ECO:0000256" key="6">
    <source>
        <dbReference type="ARBA" id="ARBA00023125"/>
    </source>
</evidence>
<dbReference type="InterPro" id="IPR004839">
    <property type="entry name" value="Aminotransferase_I/II_large"/>
</dbReference>
<name>A0ABU5J027_9BACI</name>
<dbReference type="SMART" id="SM00345">
    <property type="entry name" value="HTH_GNTR"/>
    <property type="match status" value="1"/>
</dbReference>
<dbReference type="PANTHER" id="PTHR46577:SF1">
    <property type="entry name" value="HTH-TYPE TRANSCRIPTIONAL REGULATORY PROTEIN GABR"/>
    <property type="match status" value="1"/>
</dbReference>
<dbReference type="RefSeq" id="WP_322447062.1">
    <property type="nucleotide sequence ID" value="NZ_JAXOFX010000008.1"/>
</dbReference>
<keyword evidence="10" id="KW-1185">Reference proteome</keyword>
<dbReference type="CDD" id="cd00609">
    <property type="entry name" value="AAT_like"/>
    <property type="match status" value="1"/>
</dbReference>
<evidence type="ECO:0000256" key="7">
    <source>
        <dbReference type="ARBA" id="ARBA00023163"/>
    </source>
</evidence>
<keyword evidence="6" id="KW-0238">DNA-binding</keyword>
<dbReference type="GO" id="GO:0008483">
    <property type="term" value="F:transaminase activity"/>
    <property type="evidence" value="ECO:0007669"/>
    <property type="project" value="UniProtKB-KW"/>
</dbReference>
<keyword evidence="5" id="KW-0805">Transcription regulation</keyword>
<sequence length="467" mass="53741">MDITPILNLEKGKPLYVQLYQHIKDEIEVGRMVAGAKLPSIRQLALHLKVSKNTVETAYQQLLAEGYIESMPKSGMRVVQLEEDFPKSQSFSIFPKVKTEPTKKVLYDFQYGDIELDSFPLRIWKKYLNEALYQPSDVLMYGEKQGDYKLREQICSYLLHSRGIHCQPEQVLLTAGTQSSMNFLLQILQLQGKTVAMEDPGYDGVRSVFKLNQCETHAVELESDGLKLDQLEKLDTKLVYVTPSHQFPVGMVMSIQKRLKLLNWAKQHNAFIVEDDYDSEFRYEGQPIPALKSLDKGEKVIYLGTFSKSFLPSARLSYIVFPPNLIEKYKDELNIYSQGVSPIIQRAVFLFMCSGDFDRHIRKMRKLYHEKHRVLLESIKLMMGNRVEVIGEKAGLHILLRVKNDYYLDLIEKGLKKGVKVYSTKPYWQGETPFSDDLVLLGFGGLTVEQIKDGIRLLSQAWFSEND</sequence>
<comment type="cofactor">
    <cofactor evidence="1">
        <name>pyridoxal 5'-phosphate</name>
        <dbReference type="ChEBI" id="CHEBI:597326"/>
    </cofactor>
</comment>
<evidence type="ECO:0000256" key="1">
    <source>
        <dbReference type="ARBA" id="ARBA00001933"/>
    </source>
</evidence>
<dbReference type="Pfam" id="PF00155">
    <property type="entry name" value="Aminotran_1_2"/>
    <property type="match status" value="1"/>
</dbReference>
<dbReference type="Proteomes" id="UP001290455">
    <property type="component" value="Unassembled WGS sequence"/>
</dbReference>
<proteinExistence type="inferred from homology"/>
<comment type="caution">
    <text evidence="9">The sequence shown here is derived from an EMBL/GenBank/DDBJ whole genome shotgun (WGS) entry which is preliminary data.</text>
</comment>
<dbReference type="InterPro" id="IPR036390">
    <property type="entry name" value="WH_DNA-bd_sf"/>
</dbReference>
<dbReference type="InterPro" id="IPR015424">
    <property type="entry name" value="PyrdxlP-dep_Trfase"/>
</dbReference>